<gene>
    <name evidence="2" type="ORF">GCM10011316_07730</name>
</gene>
<evidence type="ECO:0000313" key="2">
    <source>
        <dbReference type="EMBL" id="GGB38122.1"/>
    </source>
</evidence>
<keyword evidence="3" id="KW-1185">Reference proteome</keyword>
<organism evidence="2 3">
    <name type="scientific">Roseibium aquae</name>
    <dbReference type="NCBI Taxonomy" id="1323746"/>
    <lineage>
        <taxon>Bacteria</taxon>
        <taxon>Pseudomonadati</taxon>
        <taxon>Pseudomonadota</taxon>
        <taxon>Alphaproteobacteria</taxon>
        <taxon>Hyphomicrobiales</taxon>
        <taxon>Stappiaceae</taxon>
        <taxon>Roseibium</taxon>
    </lineage>
</organism>
<evidence type="ECO:0008006" key="4">
    <source>
        <dbReference type="Google" id="ProtNLM"/>
    </source>
</evidence>
<dbReference type="Pfam" id="PF17195">
    <property type="entry name" value="DUF5132"/>
    <property type="match status" value="1"/>
</dbReference>
<dbReference type="RefSeq" id="WP_150495133.1">
    <property type="nucleotide sequence ID" value="NZ_BMFA01000002.1"/>
</dbReference>
<feature type="region of interest" description="Disordered" evidence="1">
    <location>
        <begin position="68"/>
        <end position="95"/>
    </location>
</feature>
<dbReference type="AlphaFoldDB" id="A0A916TBE4"/>
<protein>
    <recommendedName>
        <fullName evidence="4">DUF5132 domain-containing protein</fullName>
    </recommendedName>
</protein>
<dbReference type="InterPro" id="IPR033456">
    <property type="entry name" value="DUF5132"/>
</dbReference>
<dbReference type="EMBL" id="BMFA01000002">
    <property type="protein sequence ID" value="GGB38122.1"/>
    <property type="molecule type" value="Genomic_DNA"/>
</dbReference>
<name>A0A916TBE4_9HYPH</name>
<comment type="caution">
    <text evidence="2">The sequence shown here is derived from an EMBL/GenBank/DDBJ whole genome shotgun (WGS) entry which is preliminary data.</text>
</comment>
<dbReference type="OrthoDB" id="7875929at2"/>
<feature type="compositionally biased region" description="Basic and acidic residues" evidence="1">
    <location>
        <begin position="78"/>
        <end position="95"/>
    </location>
</feature>
<evidence type="ECO:0000256" key="1">
    <source>
        <dbReference type="SAM" id="MobiDB-lite"/>
    </source>
</evidence>
<dbReference type="Proteomes" id="UP000605148">
    <property type="component" value="Unassembled WGS sequence"/>
</dbReference>
<accession>A0A916TBE4</accession>
<evidence type="ECO:0000313" key="3">
    <source>
        <dbReference type="Proteomes" id="UP000605148"/>
    </source>
</evidence>
<proteinExistence type="predicted"/>
<reference evidence="2" key="1">
    <citation type="journal article" date="2014" name="Int. J. Syst. Evol. Microbiol.">
        <title>Complete genome sequence of Corynebacterium casei LMG S-19264T (=DSM 44701T), isolated from a smear-ripened cheese.</title>
        <authorList>
            <consortium name="US DOE Joint Genome Institute (JGI-PGF)"/>
            <person name="Walter F."/>
            <person name="Albersmeier A."/>
            <person name="Kalinowski J."/>
            <person name="Ruckert C."/>
        </authorList>
    </citation>
    <scope>NUCLEOTIDE SEQUENCE</scope>
    <source>
        <strain evidence="2">CGMCC 1.12426</strain>
    </source>
</reference>
<sequence length="95" mass="10020">MSVRLFLLGASVATAGLMLVPGVAAAVARAGRPAMRSAMKSGASAYHEVRRAGAEAYEHFEDMAAEVRAEMTPGAPPPHDDEPSHDSETGERRDD</sequence>
<reference evidence="2" key="2">
    <citation type="submission" date="2020-09" db="EMBL/GenBank/DDBJ databases">
        <authorList>
            <person name="Sun Q."/>
            <person name="Zhou Y."/>
        </authorList>
    </citation>
    <scope>NUCLEOTIDE SEQUENCE</scope>
    <source>
        <strain evidence="2">CGMCC 1.12426</strain>
    </source>
</reference>